<dbReference type="InterPro" id="IPR044746">
    <property type="entry name" value="ABCC_6TM_D1"/>
</dbReference>
<feature type="region of interest" description="Disordered" evidence="8">
    <location>
        <begin position="679"/>
        <end position="704"/>
    </location>
</feature>
<keyword evidence="5" id="KW-0067">ATP-binding</keyword>
<evidence type="ECO:0000259" key="10">
    <source>
        <dbReference type="PROSITE" id="PS50893"/>
    </source>
</evidence>
<feature type="transmembrane region" description="Helical" evidence="9">
    <location>
        <begin position="1012"/>
        <end position="1034"/>
    </location>
</feature>
<dbReference type="Pfam" id="PF00664">
    <property type="entry name" value="ABC_membrane"/>
    <property type="match status" value="2"/>
</dbReference>
<name>A0ABM1PGM5_DROAR</name>
<feature type="transmembrane region" description="Helical" evidence="9">
    <location>
        <begin position="229"/>
        <end position="250"/>
    </location>
</feature>
<keyword evidence="3 9" id="KW-0812">Transmembrane</keyword>
<feature type="transmembrane region" description="Helical" evidence="9">
    <location>
        <begin position="132"/>
        <end position="156"/>
    </location>
</feature>
<evidence type="ECO:0000256" key="3">
    <source>
        <dbReference type="ARBA" id="ARBA00022692"/>
    </source>
</evidence>
<reference evidence="12" key="1">
    <citation type="journal article" date="1997" name="Nucleic Acids Res.">
        <title>tRNAscan-SE: a program for improved detection of transfer RNA genes in genomic sequence.</title>
        <authorList>
            <person name="Lowe T.M."/>
            <person name="Eddy S.R."/>
        </authorList>
    </citation>
    <scope>NUCLEOTIDE SEQUENCE [LARGE SCALE GENOMIC DNA]</scope>
</reference>
<dbReference type="RefSeq" id="XP_017866361.1">
    <property type="nucleotide sequence ID" value="XM_018010872.1"/>
</dbReference>
<evidence type="ECO:0000256" key="8">
    <source>
        <dbReference type="SAM" id="MobiDB-lite"/>
    </source>
</evidence>
<dbReference type="InterPro" id="IPR044726">
    <property type="entry name" value="ABCC_6TM_D2"/>
</dbReference>
<dbReference type="PROSITE" id="PS50893">
    <property type="entry name" value="ABC_TRANSPORTER_2"/>
    <property type="match status" value="2"/>
</dbReference>
<dbReference type="InterPro" id="IPR003439">
    <property type="entry name" value="ABC_transporter-like_ATP-bd"/>
</dbReference>
<comment type="subcellular location">
    <subcellularLocation>
        <location evidence="1">Membrane</location>
        <topology evidence="1">Multi-pass membrane protein</topology>
    </subcellularLocation>
</comment>
<evidence type="ECO:0000256" key="5">
    <source>
        <dbReference type="ARBA" id="ARBA00022840"/>
    </source>
</evidence>
<dbReference type="Gene3D" id="3.40.50.300">
    <property type="entry name" value="P-loop containing nucleotide triphosphate hydrolases"/>
    <property type="match status" value="2"/>
</dbReference>
<dbReference type="InterPro" id="IPR011527">
    <property type="entry name" value="ABC1_TM_dom"/>
</dbReference>
<dbReference type="CDD" id="cd18580">
    <property type="entry name" value="ABC_6TM_ABCC_D2"/>
    <property type="match status" value="1"/>
</dbReference>
<reference evidence="12" key="2">
    <citation type="journal article" date="2016" name="G3 (Bethesda)">
        <title>Genome Evolution in Three Species of Cactophilic Drosophila.</title>
        <authorList>
            <person name="Sanchez-Flores A."/>
            <person name="Penazola F."/>
            <person name="Carpinteyro-Ponce J."/>
            <person name="Nazario-Yepiz N."/>
            <person name="Abreu-Goodger C."/>
            <person name="Machado C.A."/>
            <person name="Markow T.A."/>
        </authorList>
    </citation>
    <scope>NUCLEOTIDE SEQUENCE [LARGE SCALE GENOMIC DNA]</scope>
</reference>
<feature type="transmembrane region" description="Helical" evidence="9">
    <location>
        <begin position="903"/>
        <end position="923"/>
    </location>
</feature>
<dbReference type="GeneID" id="108615971"/>
<keyword evidence="12" id="KW-1185">Reference proteome</keyword>
<protein>
    <submittedName>
        <fullName evidence="13">Probable multidrug resistance-associated protein lethal(2)03659</fullName>
    </submittedName>
</protein>
<feature type="transmembrane region" description="Helical" evidence="9">
    <location>
        <begin position="739"/>
        <end position="760"/>
    </location>
</feature>
<sequence length="1383" mass="156267">MNRTRRKIVRPKNLYSSANVFSRWSFWWMRDLFKRGLEGPLTDEELYQHRKTLDSERVTSTFTELWEDEKKHNNPSVVRMIFRAYGAIFVPLGLLFSILETCCKSLMPLFLGGLVGYFATDQTTITESMAYYYAFGIVICMLLPVLTFHPFIFYIFQVGTKLRLALSGLIYRKCLEVSKSNRNDGLRARAINILSNDLGRFDVALCFLHDTWKGPMESLLIGYLMYREIGISAVIGVSFMLSFIPLQAWAAKKAASFRQMTAERTDLRVRLMNEIIQGIQVIKMYAWEKSFARVIAEVRLKEVNAIRGTAYIHAALSCTSMISPLSVFLALCSYVYLGDALTAKKVYMLSSYFNMLNDSMVHFWPLSITFIAEALVSAQRCKEFLLDGDKAEVPIKLESDAKAPKNKRKVTREDKLKNVEVNGTLLINGEPTTQTQHSRLRDYSPDAPQKCVVLKNVSASWDSSDGHANCAIDSFSTDIQDQTLTAVVGPVGAGKSSLLHVLLGEVGIDQGEASVHGKISYAAQEPWVFEGTIRDNIVFVEDYNERRYKKVIKACALERDLELMPKGDLTVVGERGVSLSGGQKARVSLARAVYRKADIYLLDDPLSAVDTHVGKHIFDRCIRDFLSNKIRILVTHQLQYLFDVEHLLLMSSGKVVAQGSYQELQRSRQFQFLEQARAHDESGIDTDSVHSHMSRSDSEKSMDQHNTLLRPDETVEEINQEQQCVGAVKFSVYASYFKALESTFFFSLIVVLFVCSRIMLTGVDYFLSRWVIWEEKIALNGSSLAVPAAVNATLDVTTEVSVNDTVFSALPTENVANADIESDVRQELVVFYAAILFATLIVYLMRTFGYFRMCLRISLRLHDRLFRGITRATMYFFNTNSSGRILNRFSKDIRTVDTDLPHTLLDCLAFAIDVSGVLVIVAIANYWLLVPAAVIVVLLGCIRYLYVNTSRSIKRLEGISRSPIYSLTNQTFQGLTTVRALQAQSALESEFHEYQNANTSAWFLFLSCTRAFALWSDLLCIGYITAVTFSFLLLRNEFNSGDVGLAILHSTTMTGMCQWGMRQTAQLENEMTSVERVLEYTEQPSEPPLETAEKFKPKTEWPSKGRIEFINFKLRYAPKEEPVLRDLNFTIESREKIGIVGRTGAGKSSIIQSIFRLACNEGMIRIDDVDIEHMGLHDLRSRISIIPQDPVLFSGTLRYNLDPMNERTDEEMWKALGDVELRSYVSTLIGGLNCRMYDGGSNFSVGQRQLVCLARAILRNNRILILDEATANVDPETDKLIQQTIRSKFANCTVLTIAHRLHTVMDSDRVLVMDAGEVRELGHAYELLQRPDGYLRQLVNNTGTSMANALMQAAEESYSKRLLDGRISADDLNITAAMHEHND</sequence>
<dbReference type="InterPro" id="IPR036640">
    <property type="entry name" value="ABC1_TM_sf"/>
</dbReference>
<dbReference type="Gene3D" id="1.20.1560.10">
    <property type="entry name" value="ABC transporter type 1, transmembrane domain"/>
    <property type="match status" value="2"/>
</dbReference>
<evidence type="ECO:0000259" key="11">
    <source>
        <dbReference type="PROSITE" id="PS50929"/>
    </source>
</evidence>
<dbReference type="PROSITE" id="PS00211">
    <property type="entry name" value="ABC_TRANSPORTER_1"/>
    <property type="match status" value="2"/>
</dbReference>
<evidence type="ECO:0000256" key="6">
    <source>
        <dbReference type="ARBA" id="ARBA00022989"/>
    </source>
</evidence>
<dbReference type="SUPFAM" id="SSF52540">
    <property type="entry name" value="P-loop containing nucleoside triphosphate hydrolases"/>
    <property type="match status" value="2"/>
</dbReference>
<accession>A0ABM1PGM5</accession>
<feature type="transmembrane region" description="Helical" evidence="9">
    <location>
        <begin position="310"/>
        <end position="336"/>
    </location>
</feature>
<proteinExistence type="predicted"/>
<evidence type="ECO:0000256" key="9">
    <source>
        <dbReference type="SAM" id="Phobius"/>
    </source>
</evidence>
<feature type="domain" description="ABC transporter" evidence="10">
    <location>
        <begin position="1107"/>
        <end position="1340"/>
    </location>
</feature>
<dbReference type="SMART" id="SM00382">
    <property type="entry name" value="AAA"/>
    <property type="match status" value="2"/>
</dbReference>
<dbReference type="PROSITE" id="PS50929">
    <property type="entry name" value="ABC_TM1F"/>
    <property type="match status" value="2"/>
</dbReference>
<evidence type="ECO:0000313" key="12">
    <source>
        <dbReference type="Proteomes" id="UP000694904"/>
    </source>
</evidence>
<dbReference type="InterPro" id="IPR027417">
    <property type="entry name" value="P-loop_NTPase"/>
</dbReference>
<dbReference type="PANTHER" id="PTHR24223">
    <property type="entry name" value="ATP-BINDING CASSETTE SUB-FAMILY C"/>
    <property type="match status" value="1"/>
</dbReference>
<feature type="domain" description="ABC transmembrane type-1" evidence="11">
    <location>
        <begin position="92"/>
        <end position="372"/>
    </location>
</feature>
<dbReference type="Proteomes" id="UP000694904">
    <property type="component" value="Chromosome 2"/>
</dbReference>
<feature type="domain" description="ABC transporter" evidence="10">
    <location>
        <begin position="452"/>
        <end position="677"/>
    </location>
</feature>
<dbReference type="InterPro" id="IPR003593">
    <property type="entry name" value="AAA+_ATPase"/>
</dbReference>
<evidence type="ECO:0000256" key="7">
    <source>
        <dbReference type="ARBA" id="ARBA00023136"/>
    </source>
</evidence>
<keyword evidence="4" id="KW-0547">Nucleotide-binding</keyword>
<organism evidence="12 13">
    <name type="scientific">Drosophila arizonae</name>
    <name type="common">Fruit fly</name>
    <dbReference type="NCBI Taxonomy" id="7263"/>
    <lineage>
        <taxon>Eukaryota</taxon>
        <taxon>Metazoa</taxon>
        <taxon>Ecdysozoa</taxon>
        <taxon>Arthropoda</taxon>
        <taxon>Hexapoda</taxon>
        <taxon>Insecta</taxon>
        <taxon>Pterygota</taxon>
        <taxon>Neoptera</taxon>
        <taxon>Endopterygota</taxon>
        <taxon>Diptera</taxon>
        <taxon>Brachycera</taxon>
        <taxon>Muscomorpha</taxon>
        <taxon>Ephydroidea</taxon>
        <taxon>Drosophilidae</taxon>
        <taxon>Drosophila</taxon>
    </lineage>
</organism>
<gene>
    <name evidence="13" type="primary">LOC108615971</name>
</gene>
<dbReference type="Pfam" id="PF00005">
    <property type="entry name" value="ABC_tran"/>
    <property type="match status" value="2"/>
</dbReference>
<feature type="transmembrane region" description="Helical" evidence="9">
    <location>
        <begin position="829"/>
        <end position="851"/>
    </location>
</feature>
<reference evidence="13" key="3">
    <citation type="submission" date="2025-08" db="UniProtKB">
        <authorList>
            <consortium name="RefSeq"/>
        </authorList>
    </citation>
    <scope>IDENTIFICATION</scope>
    <source>
        <tissue evidence="13">Whole organism</tissue>
    </source>
</reference>
<dbReference type="CDD" id="cd03244">
    <property type="entry name" value="ABCC_MRP_domain2"/>
    <property type="match status" value="1"/>
</dbReference>
<evidence type="ECO:0000256" key="4">
    <source>
        <dbReference type="ARBA" id="ARBA00022741"/>
    </source>
</evidence>
<feature type="compositionally biased region" description="Basic and acidic residues" evidence="8">
    <location>
        <begin position="679"/>
        <end position="703"/>
    </location>
</feature>
<dbReference type="PANTHER" id="PTHR24223:SF324">
    <property type="entry name" value="LD17001P"/>
    <property type="match status" value="1"/>
</dbReference>
<dbReference type="SUPFAM" id="SSF90123">
    <property type="entry name" value="ABC transporter transmembrane region"/>
    <property type="match status" value="2"/>
</dbReference>
<dbReference type="CDD" id="cd18579">
    <property type="entry name" value="ABC_6TM_ABCC_D1"/>
    <property type="match status" value="1"/>
</dbReference>
<dbReference type="InterPro" id="IPR017871">
    <property type="entry name" value="ABC_transporter-like_CS"/>
</dbReference>
<evidence type="ECO:0000256" key="2">
    <source>
        <dbReference type="ARBA" id="ARBA00022448"/>
    </source>
</evidence>
<keyword evidence="6 9" id="KW-1133">Transmembrane helix</keyword>
<feature type="transmembrane region" description="Helical" evidence="9">
    <location>
        <begin position="929"/>
        <end position="946"/>
    </location>
</feature>
<dbReference type="CDD" id="cd03250">
    <property type="entry name" value="ABCC_MRP_domain1"/>
    <property type="match status" value="1"/>
</dbReference>
<evidence type="ECO:0000313" key="13">
    <source>
        <dbReference type="RefSeq" id="XP_017866361.1"/>
    </source>
</evidence>
<keyword evidence="2" id="KW-0813">Transport</keyword>
<evidence type="ECO:0000256" key="1">
    <source>
        <dbReference type="ARBA" id="ARBA00004141"/>
    </source>
</evidence>
<dbReference type="InterPro" id="IPR050173">
    <property type="entry name" value="ABC_transporter_C-like"/>
</dbReference>
<feature type="domain" description="ABC transmembrane type-1" evidence="11">
    <location>
        <begin position="804"/>
        <end position="1069"/>
    </location>
</feature>
<keyword evidence="7 9" id="KW-0472">Membrane</keyword>